<dbReference type="OrthoDB" id="7417618at2759"/>
<sequence>MKPAIVQNLSSVINKEIVKNDVQDALNDPEIRQQIASLRSTVGENAVVDILCRAVMESIEKCLLSIEARIVIIEQNQVVMRNGMNKRERHSRQFNLRIIGIPENEEPTKAIVTLAQTVGLSDLLEQDIEISHRLGAKK</sequence>
<dbReference type="Proteomes" id="UP000663829">
    <property type="component" value="Unassembled WGS sequence"/>
</dbReference>
<evidence type="ECO:0000313" key="1">
    <source>
        <dbReference type="EMBL" id="CAF1645594.1"/>
    </source>
</evidence>
<dbReference type="AlphaFoldDB" id="A0A816EG80"/>
<accession>A0A816EG80</accession>
<comment type="caution">
    <text evidence="1">The sequence shown here is derived from an EMBL/GenBank/DDBJ whole genome shotgun (WGS) entry which is preliminary data.</text>
</comment>
<feature type="non-terminal residue" evidence="1">
    <location>
        <position position="138"/>
    </location>
</feature>
<protein>
    <submittedName>
        <fullName evidence="1">Uncharacterized protein</fullName>
    </submittedName>
</protein>
<gene>
    <name evidence="1" type="ORF">GPM918_LOCUS45210</name>
    <name evidence="2" type="ORF">SRO942_LOCUS47517</name>
</gene>
<dbReference type="EMBL" id="CAJOBC010118682">
    <property type="protein sequence ID" value="CAF4564194.1"/>
    <property type="molecule type" value="Genomic_DNA"/>
</dbReference>
<dbReference type="EMBL" id="CAJNOQ010049090">
    <property type="protein sequence ID" value="CAF1645594.1"/>
    <property type="molecule type" value="Genomic_DNA"/>
</dbReference>
<keyword evidence="3" id="KW-1185">Reference proteome</keyword>
<organism evidence="1 3">
    <name type="scientific">Didymodactylos carnosus</name>
    <dbReference type="NCBI Taxonomy" id="1234261"/>
    <lineage>
        <taxon>Eukaryota</taxon>
        <taxon>Metazoa</taxon>
        <taxon>Spiralia</taxon>
        <taxon>Gnathifera</taxon>
        <taxon>Rotifera</taxon>
        <taxon>Eurotatoria</taxon>
        <taxon>Bdelloidea</taxon>
        <taxon>Philodinida</taxon>
        <taxon>Philodinidae</taxon>
        <taxon>Didymodactylos</taxon>
    </lineage>
</organism>
<evidence type="ECO:0000313" key="3">
    <source>
        <dbReference type="Proteomes" id="UP000663829"/>
    </source>
</evidence>
<name>A0A816EG80_9BILA</name>
<reference evidence="1" key="1">
    <citation type="submission" date="2021-02" db="EMBL/GenBank/DDBJ databases">
        <authorList>
            <person name="Nowell W R."/>
        </authorList>
    </citation>
    <scope>NUCLEOTIDE SEQUENCE</scope>
</reference>
<evidence type="ECO:0000313" key="2">
    <source>
        <dbReference type="EMBL" id="CAF4564194.1"/>
    </source>
</evidence>
<dbReference type="Proteomes" id="UP000681722">
    <property type="component" value="Unassembled WGS sequence"/>
</dbReference>
<proteinExistence type="predicted"/>